<reference evidence="1" key="1">
    <citation type="submission" date="2023-06" db="EMBL/GenBank/DDBJ databases">
        <title>Genomic analysis of the entomopathogenic nematode Steinernema hermaphroditum.</title>
        <authorList>
            <person name="Schwarz E.M."/>
            <person name="Heppert J.K."/>
            <person name="Baniya A."/>
            <person name="Schwartz H.T."/>
            <person name="Tan C.-H."/>
            <person name="Antoshechkin I."/>
            <person name="Sternberg P.W."/>
            <person name="Goodrich-Blair H."/>
            <person name="Dillman A.R."/>
        </authorList>
    </citation>
    <scope>NUCLEOTIDE SEQUENCE</scope>
    <source>
        <strain evidence="1">PS9179</strain>
        <tissue evidence="1">Whole animal</tissue>
    </source>
</reference>
<dbReference type="AlphaFoldDB" id="A0AA39I8Q1"/>
<sequence>MAVRRDNIERRRHRSRGLRLLELYYRLMLEKKELFKAQLALLRAISMALRLQPILDQLKLHGQGWN</sequence>
<evidence type="ECO:0000313" key="2">
    <source>
        <dbReference type="Proteomes" id="UP001175271"/>
    </source>
</evidence>
<comment type="caution">
    <text evidence="1">The sequence shown here is derived from an EMBL/GenBank/DDBJ whole genome shotgun (WGS) entry which is preliminary data.</text>
</comment>
<evidence type="ECO:0000313" key="1">
    <source>
        <dbReference type="EMBL" id="KAK0418678.1"/>
    </source>
</evidence>
<gene>
    <name evidence="1" type="ORF">QR680_013707</name>
</gene>
<proteinExistence type="predicted"/>
<accession>A0AA39I8Q1</accession>
<dbReference type="EMBL" id="JAUCMV010000002">
    <property type="protein sequence ID" value="KAK0418678.1"/>
    <property type="molecule type" value="Genomic_DNA"/>
</dbReference>
<organism evidence="1 2">
    <name type="scientific">Steinernema hermaphroditum</name>
    <dbReference type="NCBI Taxonomy" id="289476"/>
    <lineage>
        <taxon>Eukaryota</taxon>
        <taxon>Metazoa</taxon>
        <taxon>Ecdysozoa</taxon>
        <taxon>Nematoda</taxon>
        <taxon>Chromadorea</taxon>
        <taxon>Rhabditida</taxon>
        <taxon>Tylenchina</taxon>
        <taxon>Panagrolaimomorpha</taxon>
        <taxon>Strongyloidoidea</taxon>
        <taxon>Steinernematidae</taxon>
        <taxon>Steinernema</taxon>
    </lineage>
</organism>
<dbReference type="Proteomes" id="UP001175271">
    <property type="component" value="Unassembled WGS sequence"/>
</dbReference>
<keyword evidence="2" id="KW-1185">Reference proteome</keyword>
<protein>
    <submittedName>
        <fullName evidence="1">Uncharacterized protein</fullName>
    </submittedName>
</protein>
<name>A0AA39I8Q1_9BILA</name>